<gene>
    <name evidence="3" type="ORF">RN001_015895</name>
</gene>
<dbReference type="PANTHER" id="PTHR21705:SF11">
    <property type="entry name" value="FHIP FAMILY PROTEIN CG3558"/>
    <property type="match status" value="1"/>
</dbReference>
<dbReference type="Pfam" id="PF10257">
    <property type="entry name" value="RAI16-like"/>
    <property type="match status" value="1"/>
</dbReference>
<evidence type="ECO:0000256" key="1">
    <source>
        <dbReference type="ARBA" id="ARBA00024336"/>
    </source>
</evidence>
<dbReference type="InterPro" id="IPR045669">
    <property type="entry name" value="FHIP_C"/>
</dbReference>
<proteinExistence type="inferred from homology"/>
<protein>
    <recommendedName>
        <fullName evidence="2">FHF complex subunit HOOK-interacting protein C-terminal domain-containing protein</fullName>
    </recommendedName>
</protein>
<dbReference type="Proteomes" id="UP001353858">
    <property type="component" value="Unassembled WGS sequence"/>
</dbReference>
<dbReference type="InterPro" id="IPR019384">
    <property type="entry name" value="FHIP"/>
</dbReference>
<comment type="caution">
    <text evidence="3">The sequence shown here is derived from an EMBL/GenBank/DDBJ whole genome shotgun (WGS) entry which is preliminary data.</text>
</comment>
<dbReference type="Pfam" id="PF19311">
    <property type="entry name" value="KELAA"/>
    <property type="match status" value="1"/>
</dbReference>
<accession>A0AAN7S5W2</accession>
<organism evidence="3 4">
    <name type="scientific">Aquatica leii</name>
    <dbReference type="NCBI Taxonomy" id="1421715"/>
    <lineage>
        <taxon>Eukaryota</taxon>
        <taxon>Metazoa</taxon>
        <taxon>Ecdysozoa</taxon>
        <taxon>Arthropoda</taxon>
        <taxon>Hexapoda</taxon>
        <taxon>Insecta</taxon>
        <taxon>Pterygota</taxon>
        <taxon>Neoptera</taxon>
        <taxon>Endopterygota</taxon>
        <taxon>Coleoptera</taxon>
        <taxon>Polyphaga</taxon>
        <taxon>Elateriformia</taxon>
        <taxon>Elateroidea</taxon>
        <taxon>Lampyridae</taxon>
        <taxon>Luciolinae</taxon>
        <taxon>Aquatica</taxon>
    </lineage>
</organism>
<evidence type="ECO:0000259" key="2">
    <source>
        <dbReference type="Pfam" id="PF19314"/>
    </source>
</evidence>
<feature type="domain" description="FHF complex subunit HOOK-interacting protein C-terminal" evidence="2">
    <location>
        <begin position="580"/>
        <end position="672"/>
    </location>
</feature>
<dbReference type="PANTHER" id="PTHR21705">
    <property type="entry name" value="RAI16 PROTEIN-RELATED"/>
    <property type="match status" value="1"/>
</dbReference>
<evidence type="ECO:0000313" key="3">
    <source>
        <dbReference type="EMBL" id="KAK4871771.1"/>
    </source>
</evidence>
<dbReference type="AlphaFoldDB" id="A0AAN7S5W2"/>
<keyword evidence="4" id="KW-1185">Reference proteome</keyword>
<dbReference type="EMBL" id="JARPUR010000008">
    <property type="protein sequence ID" value="KAK4871771.1"/>
    <property type="molecule type" value="Genomic_DNA"/>
</dbReference>
<sequence>MDWLRNNSLRALTRQQPRALLNTDEECDSTACYDSFKEHWQQAFKIIQRSQQLPTQDDVLEVVNHLEQMVTLLLFNIKKTDQLALSTSNCVEHLIKENILDKLFQWSVRTGKYADAVCLEQLKLYEMVITQSKHLLLVHESFLQPMLKLLKSYQGTIFSREAEKQLVALLYRLCVLLMQNVSLLDLFFLKDRGRSKFIIFSLLIKFVHHENSVGMQARDALLLCMTLSKKSKNVGVYISEESNVCEILASGLSGLYSLLPNVLQDVVAPDWHRLTPDDVNDIKDLSTFVTSLEFANAVAQVAHPVIRRQLQEFLYRGFLIPVLCPSLLQSTVGEKIAATAYLELILRTVANPGLLYPLLRFLIQQTYDDQRLLHILIKRINSEDQLCLVTLALFETMIEMNCEDLMLELVFQYLQPCLHLMLSQRQQLLPLDPHCHSFEKLLLLSPSCCGAAGISPKLDGRNAQWNHYGNHQSLYGNYHAYLCDARNKIAACQLACSHWSNTYTGCDSGTTQDTNLSESLPSLGESSGYESLKIKLDDTIDEPPIWQISQNDSCSNKHQNSFNGQLHESSEHLNSTSTAGPFLTIVLEKLNNMISNSLYVNLHLTGLISRLAVYSQPLLRTYLLDNSLVLQPDVPSLFQIIGSMMQKIDEYMSRQSDSVNLLRQARTFLQERETRLVNARRNIIESRNSIASSTSTESYEPFQRNRPKRRSFTSSFPSFSNMFTRKVSNTEPSIQLISPSEDSVNSLYHPRFSEAQHVALCAVILDEWVKELAALAQEHTIAQLTALFK</sequence>
<dbReference type="InterPro" id="IPR045668">
    <property type="entry name" value="FHIP_KELAA_motif"/>
</dbReference>
<comment type="similarity">
    <text evidence="1">Belongs to the FHIP family.</text>
</comment>
<dbReference type="Pfam" id="PF19314">
    <property type="entry name" value="DUF5917"/>
    <property type="match status" value="1"/>
</dbReference>
<name>A0AAN7S5W2_9COLE</name>
<reference evidence="4" key="1">
    <citation type="submission" date="2023-01" db="EMBL/GenBank/DDBJ databases">
        <title>Key to firefly adult light organ development and bioluminescence: homeobox transcription factors regulate luciferase expression and transportation to peroxisome.</title>
        <authorList>
            <person name="Fu X."/>
        </authorList>
    </citation>
    <scope>NUCLEOTIDE SEQUENCE [LARGE SCALE GENOMIC DNA]</scope>
</reference>
<evidence type="ECO:0000313" key="4">
    <source>
        <dbReference type="Proteomes" id="UP001353858"/>
    </source>
</evidence>